<feature type="compositionally biased region" description="Low complexity" evidence="1">
    <location>
        <begin position="99"/>
        <end position="108"/>
    </location>
</feature>
<gene>
    <name evidence="2" type="ORF">X797_003410</name>
</gene>
<dbReference type="Proteomes" id="UP000030151">
    <property type="component" value="Unassembled WGS sequence"/>
</dbReference>
<feature type="compositionally biased region" description="Polar residues" evidence="1">
    <location>
        <begin position="31"/>
        <end position="45"/>
    </location>
</feature>
<accession>A0A0A1V197</accession>
<protein>
    <submittedName>
        <fullName evidence="2">Uncharacterized protein</fullName>
    </submittedName>
</protein>
<dbReference type="AlphaFoldDB" id="A0A0A1V197"/>
<dbReference type="eggNOG" id="ENOG502S5IN">
    <property type="taxonomic scope" value="Eukaryota"/>
</dbReference>
<reference evidence="2 3" key="1">
    <citation type="submission" date="2014-02" db="EMBL/GenBank/DDBJ databases">
        <title>The genome sequence of the entomopathogenic fungus Metarhizium robertsii ARSEF 2575.</title>
        <authorList>
            <person name="Giuliano Garisto Donzelli B."/>
            <person name="Roe B.A."/>
            <person name="Macmil S.L."/>
            <person name="Krasnoff S.B."/>
            <person name="Gibson D.M."/>
        </authorList>
    </citation>
    <scope>NUCLEOTIDE SEQUENCE [LARGE SCALE GENOMIC DNA]</scope>
    <source>
        <strain evidence="2 3">ARSEF 2575</strain>
    </source>
</reference>
<evidence type="ECO:0000313" key="3">
    <source>
        <dbReference type="Proteomes" id="UP000030151"/>
    </source>
</evidence>
<organism evidence="2 3">
    <name type="scientific">Metarhizium robertsii</name>
    <dbReference type="NCBI Taxonomy" id="568076"/>
    <lineage>
        <taxon>Eukaryota</taxon>
        <taxon>Fungi</taxon>
        <taxon>Dikarya</taxon>
        <taxon>Ascomycota</taxon>
        <taxon>Pezizomycotina</taxon>
        <taxon>Sordariomycetes</taxon>
        <taxon>Hypocreomycetidae</taxon>
        <taxon>Hypocreales</taxon>
        <taxon>Clavicipitaceae</taxon>
        <taxon>Metarhizium</taxon>
    </lineage>
</organism>
<dbReference type="OrthoDB" id="5427526at2759"/>
<evidence type="ECO:0000313" key="2">
    <source>
        <dbReference type="EMBL" id="EXV03610.1"/>
    </source>
</evidence>
<evidence type="ECO:0000256" key="1">
    <source>
        <dbReference type="SAM" id="MobiDB-lite"/>
    </source>
</evidence>
<feature type="compositionally biased region" description="Polar residues" evidence="1">
    <location>
        <begin position="1"/>
        <end position="17"/>
    </location>
</feature>
<comment type="caution">
    <text evidence="2">The sequence shown here is derived from an EMBL/GenBank/DDBJ whole genome shotgun (WGS) entry which is preliminary data.</text>
</comment>
<dbReference type="EMBL" id="JELW01000003">
    <property type="protein sequence ID" value="EXV03610.1"/>
    <property type="molecule type" value="Genomic_DNA"/>
</dbReference>
<proteinExistence type="predicted"/>
<sequence>MTPSPTTPQHSRNSSAVDSLHNYSHARRQSRSSINDPATPFSNDANHQDSIDLGVLASGGPAPGMGNLADELADAFSDSNEEDDGEYGDQENTSRSRNAGAQGTTADGIGDDGAGFNSTPTKDIAGGNENSIGLLSPHGRGHQRKMSEYDGSEYGSESDLDAAGMPPTLIAKIDAIESLTRRGTEKYGGPGDEVFQRVTDGLRELGPQSTVEGNASRLITAHTALTTHLAHQTRQLHGLTFPLLSPLAPAPDIETIDSLVPLLISLSDDMPRPSTTAFNSLTALHSITSELIQTLNYLSDTLHMSRQTTVTATRRLKSAKELVSEMRREEELREEGERWLTRGNWSQRLQNRECANVCGEVIGGFEDVCNGWRQRLLAQTEST</sequence>
<name>A0A0A1V197_9HYPO</name>
<feature type="region of interest" description="Disordered" evidence="1">
    <location>
        <begin position="1"/>
        <end position="163"/>
    </location>
</feature>
<dbReference type="HOGENOM" id="CLU_047851_1_0_1"/>
<feature type="compositionally biased region" description="Acidic residues" evidence="1">
    <location>
        <begin position="79"/>
        <end position="89"/>
    </location>
</feature>